<dbReference type="RefSeq" id="WP_322887898.1">
    <property type="nucleotide sequence ID" value="NZ_JBHRSF010000005.1"/>
</dbReference>
<keyword evidence="2" id="KW-0472">Membrane</keyword>
<gene>
    <name evidence="3" type="ORF">ACFODO_01410</name>
</gene>
<dbReference type="InterPro" id="IPR012902">
    <property type="entry name" value="N_methyl_site"/>
</dbReference>
<dbReference type="Gene3D" id="3.30.700.10">
    <property type="entry name" value="Glycoprotein, Type 4 Pilin"/>
    <property type="match status" value="1"/>
</dbReference>
<dbReference type="NCBIfam" id="TIGR02532">
    <property type="entry name" value="IV_pilin_GFxxxE"/>
    <property type="match status" value="1"/>
</dbReference>
<organism evidence="3 4">
    <name type="scientific">Acinetobacter sichuanensis</name>
    <dbReference type="NCBI Taxonomy" id="2136183"/>
    <lineage>
        <taxon>Bacteria</taxon>
        <taxon>Pseudomonadati</taxon>
        <taxon>Pseudomonadota</taxon>
        <taxon>Gammaproteobacteria</taxon>
        <taxon>Moraxellales</taxon>
        <taxon>Moraxellaceae</taxon>
        <taxon>Acinetobacter</taxon>
    </lineage>
</organism>
<keyword evidence="2" id="KW-0812">Transmembrane</keyword>
<evidence type="ECO:0000313" key="4">
    <source>
        <dbReference type="Proteomes" id="UP001595455"/>
    </source>
</evidence>
<dbReference type="InterPro" id="IPR045584">
    <property type="entry name" value="Pilin-like"/>
</dbReference>
<keyword evidence="2" id="KW-1133">Transmembrane helix</keyword>
<dbReference type="PANTHER" id="PTHR30093:SF47">
    <property type="entry name" value="TYPE IV PILUS NON-CORE MINOR PILIN PILE"/>
    <property type="match status" value="1"/>
</dbReference>
<evidence type="ECO:0000313" key="3">
    <source>
        <dbReference type="EMBL" id="MFC2993945.1"/>
    </source>
</evidence>
<accession>A0ABV7B9F3</accession>
<name>A0ABV7B9F3_9GAMM</name>
<dbReference type="Proteomes" id="UP001595455">
    <property type="component" value="Unassembled WGS sequence"/>
</dbReference>
<comment type="caution">
    <text evidence="3">The sequence shown here is derived from an EMBL/GenBank/DDBJ whole genome shotgun (WGS) entry which is preliminary data.</text>
</comment>
<keyword evidence="4" id="KW-1185">Reference proteome</keyword>
<keyword evidence="1" id="KW-0488">Methylation</keyword>
<proteinExistence type="predicted"/>
<dbReference type="PRINTS" id="PR00813">
    <property type="entry name" value="BCTERIALGSPG"/>
</dbReference>
<dbReference type="PANTHER" id="PTHR30093">
    <property type="entry name" value="GENERAL SECRETION PATHWAY PROTEIN G"/>
    <property type="match status" value="1"/>
</dbReference>
<evidence type="ECO:0000256" key="2">
    <source>
        <dbReference type="SAM" id="Phobius"/>
    </source>
</evidence>
<dbReference type="InterPro" id="IPR000983">
    <property type="entry name" value="Bac_GSPG_pilin"/>
</dbReference>
<sequence length="169" mass="18481">MEAKIGKQFGFTLFELMIIVAIVGILAAIAIPNYSEYVKRSNRADAQTHVMNLAQNLETYRLVNHSFFGANLTQLGGDKYPINTAYYQLTLTDISGVAFTNAQANLQSWLLVARPIATERQKGTGAISLNSAGVKCWYKNDDSANVTSTVDNNGNPVPATACSNKWEDK</sequence>
<dbReference type="EMBL" id="JBHRSF010000005">
    <property type="protein sequence ID" value="MFC2993945.1"/>
    <property type="molecule type" value="Genomic_DNA"/>
</dbReference>
<dbReference type="InterPro" id="IPR031982">
    <property type="entry name" value="PilE-like"/>
</dbReference>
<feature type="transmembrane region" description="Helical" evidence="2">
    <location>
        <begin position="12"/>
        <end position="31"/>
    </location>
</feature>
<dbReference type="Pfam" id="PF07963">
    <property type="entry name" value="N_methyl"/>
    <property type="match status" value="1"/>
</dbReference>
<protein>
    <submittedName>
        <fullName evidence="3">Type IV pilin protein</fullName>
    </submittedName>
</protein>
<dbReference type="SUPFAM" id="SSF54523">
    <property type="entry name" value="Pili subunits"/>
    <property type="match status" value="1"/>
</dbReference>
<reference evidence="4" key="1">
    <citation type="journal article" date="2019" name="Int. J. Syst. Evol. Microbiol.">
        <title>The Global Catalogue of Microorganisms (GCM) 10K type strain sequencing project: providing services to taxonomists for standard genome sequencing and annotation.</title>
        <authorList>
            <consortium name="The Broad Institute Genomics Platform"/>
            <consortium name="The Broad Institute Genome Sequencing Center for Infectious Disease"/>
            <person name="Wu L."/>
            <person name="Ma J."/>
        </authorList>
    </citation>
    <scope>NUCLEOTIDE SEQUENCE [LARGE SCALE GENOMIC DNA]</scope>
    <source>
        <strain evidence="4">KCTC 62575</strain>
    </source>
</reference>
<evidence type="ECO:0000256" key="1">
    <source>
        <dbReference type="ARBA" id="ARBA00022481"/>
    </source>
</evidence>
<dbReference type="Pfam" id="PF16732">
    <property type="entry name" value="ComP_DUS"/>
    <property type="match status" value="1"/>
</dbReference>